<name>A0A4Y2RH04_ARAVE</name>
<dbReference type="AlphaFoldDB" id="A0A4Y2RH04"/>
<dbReference type="Proteomes" id="UP000499080">
    <property type="component" value="Unassembled WGS sequence"/>
</dbReference>
<protein>
    <submittedName>
        <fullName evidence="1">Uncharacterized protein</fullName>
    </submittedName>
</protein>
<evidence type="ECO:0000313" key="1">
    <source>
        <dbReference type="EMBL" id="GBN74660.1"/>
    </source>
</evidence>
<sequence length="107" mass="12064">MRFVMLLFLKLGCFGVVNLYCIQAVLFISSGGSFSSTDEDSSVVNPLHIFDSMFDCENDLFLYVNAPTRSSLPDVLFFYRPGRPCFPKGCKAYRESTGRKIPAQMLK</sequence>
<comment type="caution">
    <text evidence="1">The sequence shown here is derived from an EMBL/GenBank/DDBJ whole genome shotgun (WGS) entry which is preliminary data.</text>
</comment>
<dbReference type="EMBL" id="BGPR01016953">
    <property type="protein sequence ID" value="GBN74660.1"/>
    <property type="molecule type" value="Genomic_DNA"/>
</dbReference>
<accession>A0A4Y2RH04</accession>
<reference evidence="1 2" key="1">
    <citation type="journal article" date="2019" name="Sci. Rep.">
        <title>Orb-weaving spider Araneus ventricosus genome elucidates the spidroin gene catalogue.</title>
        <authorList>
            <person name="Kono N."/>
            <person name="Nakamura H."/>
            <person name="Ohtoshi R."/>
            <person name="Moran D.A.P."/>
            <person name="Shinohara A."/>
            <person name="Yoshida Y."/>
            <person name="Fujiwara M."/>
            <person name="Mori M."/>
            <person name="Tomita M."/>
            <person name="Arakawa K."/>
        </authorList>
    </citation>
    <scope>NUCLEOTIDE SEQUENCE [LARGE SCALE GENOMIC DNA]</scope>
</reference>
<proteinExistence type="predicted"/>
<organism evidence="1 2">
    <name type="scientific">Araneus ventricosus</name>
    <name type="common">Orbweaver spider</name>
    <name type="synonym">Epeira ventricosa</name>
    <dbReference type="NCBI Taxonomy" id="182803"/>
    <lineage>
        <taxon>Eukaryota</taxon>
        <taxon>Metazoa</taxon>
        <taxon>Ecdysozoa</taxon>
        <taxon>Arthropoda</taxon>
        <taxon>Chelicerata</taxon>
        <taxon>Arachnida</taxon>
        <taxon>Araneae</taxon>
        <taxon>Araneomorphae</taxon>
        <taxon>Entelegynae</taxon>
        <taxon>Araneoidea</taxon>
        <taxon>Araneidae</taxon>
        <taxon>Araneus</taxon>
    </lineage>
</organism>
<gene>
    <name evidence="1" type="ORF">AVEN_215258_1</name>
</gene>
<keyword evidence="2" id="KW-1185">Reference proteome</keyword>
<evidence type="ECO:0000313" key="2">
    <source>
        <dbReference type="Proteomes" id="UP000499080"/>
    </source>
</evidence>